<evidence type="ECO:0000313" key="2">
    <source>
        <dbReference type="Proteomes" id="UP000828390"/>
    </source>
</evidence>
<sequence length="125" mass="14261">MSGVNLKYIKGVRTRFFNVLEKEVCDGENFLDVDISSLSLEESSCTRKQINECKGKIDVYIEKLSNQSEKLAEALGDTDEELTNQLLQEDSTLSEKALSVSYKLKCLGEDLKEGEMFQQKKRKRI</sequence>
<protein>
    <submittedName>
        <fullName evidence="1">Uncharacterized protein</fullName>
    </submittedName>
</protein>
<gene>
    <name evidence="1" type="ORF">DPMN_089402</name>
</gene>
<reference evidence="1" key="2">
    <citation type="submission" date="2020-11" db="EMBL/GenBank/DDBJ databases">
        <authorList>
            <person name="McCartney M.A."/>
            <person name="Auch B."/>
            <person name="Kono T."/>
            <person name="Mallez S."/>
            <person name="Becker A."/>
            <person name="Gohl D.M."/>
            <person name="Silverstein K.A.T."/>
            <person name="Koren S."/>
            <person name="Bechman K.B."/>
            <person name="Herman A."/>
            <person name="Abrahante J.E."/>
            <person name="Garbe J."/>
        </authorList>
    </citation>
    <scope>NUCLEOTIDE SEQUENCE</scope>
    <source>
        <strain evidence="1">Duluth1</strain>
        <tissue evidence="1">Whole animal</tissue>
    </source>
</reference>
<reference evidence="1" key="1">
    <citation type="journal article" date="2019" name="bioRxiv">
        <title>The Genome of the Zebra Mussel, Dreissena polymorpha: A Resource for Invasive Species Research.</title>
        <authorList>
            <person name="McCartney M.A."/>
            <person name="Auch B."/>
            <person name="Kono T."/>
            <person name="Mallez S."/>
            <person name="Zhang Y."/>
            <person name="Obille A."/>
            <person name="Becker A."/>
            <person name="Abrahante J.E."/>
            <person name="Garbe J."/>
            <person name="Badalamenti J.P."/>
            <person name="Herman A."/>
            <person name="Mangelson H."/>
            <person name="Liachko I."/>
            <person name="Sullivan S."/>
            <person name="Sone E.D."/>
            <person name="Koren S."/>
            <person name="Silverstein K.A.T."/>
            <person name="Beckman K.B."/>
            <person name="Gohl D.M."/>
        </authorList>
    </citation>
    <scope>NUCLEOTIDE SEQUENCE</scope>
    <source>
        <strain evidence="1">Duluth1</strain>
        <tissue evidence="1">Whole animal</tissue>
    </source>
</reference>
<proteinExistence type="predicted"/>
<accession>A0A9D4KVW5</accession>
<evidence type="ECO:0000313" key="1">
    <source>
        <dbReference type="EMBL" id="KAH3847088.1"/>
    </source>
</evidence>
<keyword evidence="2" id="KW-1185">Reference proteome</keyword>
<organism evidence="1 2">
    <name type="scientific">Dreissena polymorpha</name>
    <name type="common">Zebra mussel</name>
    <name type="synonym">Mytilus polymorpha</name>
    <dbReference type="NCBI Taxonomy" id="45954"/>
    <lineage>
        <taxon>Eukaryota</taxon>
        <taxon>Metazoa</taxon>
        <taxon>Spiralia</taxon>
        <taxon>Lophotrochozoa</taxon>
        <taxon>Mollusca</taxon>
        <taxon>Bivalvia</taxon>
        <taxon>Autobranchia</taxon>
        <taxon>Heteroconchia</taxon>
        <taxon>Euheterodonta</taxon>
        <taxon>Imparidentia</taxon>
        <taxon>Neoheterodontei</taxon>
        <taxon>Myida</taxon>
        <taxon>Dreissenoidea</taxon>
        <taxon>Dreissenidae</taxon>
        <taxon>Dreissena</taxon>
    </lineage>
</organism>
<dbReference type="EMBL" id="JAIWYP010000003">
    <property type="protein sequence ID" value="KAH3847088.1"/>
    <property type="molecule type" value="Genomic_DNA"/>
</dbReference>
<dbReference type="Proteomes" id="UP000828390">
    <property type="component" value="Unassembled WGS sequence"/>
</dbReference>
<comment type="caution">
    <text evidence="1">The sequence shown here is derived from an EMBL/GenBank/DDBJ whole genome shotgun (WGS) entry which is preliminary data.</text>
</comment>
<name>A0A9D4KVW5_DREPO</name>
<dbReference type="AlphaFoldDB" id="A0A9D4KVW5"/>